<evidence type="ECO:0000256" key="2">
    <source>
        <dbReference type="ARBA" id="ARBA00022980"/>
    </source>
</evidence>
<dbReference type="InterPro" id="IPR036899">
    <property type="entry name" value="Ribosomal_uL13_sf"/>
</dbReference>
<evidence type="ECO:0000256" key="1">
    <source>
        <dbReference type="ARBA" id="ARBA00006227"/>
    </source>
</evidence>
<dbReference type="Proteomes" id="UP000694415">
    <property type="component" value="Unplaced"/>
</dbReference>
<organism evidence="4 5">
    <name type="scientific">Mus spicilegus</name>
    <name type="common">Mound-building mouse</name>
    <dbReference type="NCBI Taxonomy" id="10103"/>
    <lineage>
        <taxon>Eukaryota</taxon>
        <taxon>Metazoa</taxon>
        <taxon>Chordata</taxon>
        <taxon>Craniata</taxon>
        <taxon>Vertebrata</taxon>
        <taxon>Euteleostomi</taxon>
        <taxon>Mammalia</taxon>
        <taxon>Eutheria</taxon>
        <taxon>Euarchontoglires</taxon>
        <taxon>Glires</taxon>
        <taxon>Rodentia</taxon>
        <taxon>Myomorpha</taxon>
        <taxon>Muroidea</taxon>
        <taxon>Muridae</taxon>
        <taxon>Murinae</taxon>
        <taxon>Mus</taxon>
        <taxon>Mus</taxon>
    </lineage>
</organism>
<keyword evidence="2" id="KW-0689">Ribosomal protein</keyword>
<evidence type="ECO:0000313" key="4">
    <source>
        <dbReference type="Ensembl" id="ENSMSIP00000016350.1"/>
    </source>
</evidence>
<dbReference type="GO" id="GO:0003735">
    <property type="term" value="F:structural constituent of ribosome"/>
    <property type="evidence" value="ECO:0007669"/>
    <property type="project" value="InterPro"/>
</dbReference>
<dbReference type="AlphaFoldDB" id="A0A8C6H443"/>
<keyword evidence="3" id="KW-0687">Ribonucleoprotein</keyword>
<sequence length="108" mass="12118">MYPAKTDKRRKYNYIVHVAESQCKMNQQPQGGLVKDSIGVQAKGRRGSGSMSSFSRAPQQWATFARMWYLLDGKMQPPGKLAVIASNKLQGFNKPVYHQLTTQAALDK</sequence>
<dbReference type="GO" id="GO:0006412">
    <property type="term" value="P:translation"/>
    <property type="evidence" value="ECO:0007669"/>
    <property type="project" value="InterPro"/>
</dbReference>
<name>A0A8C6H443_MUSSI</name>
<dbReference type="InterPro" id="IPR005822">
    <property type="entry name" value="Ribosomal_uL13"/>
</dbReference>
<dbReference type="SUPFAM" id="SSF52161">
    <property type="entry name" value="Ribosomal protein L13"/>
    <property type="match status" value="1"/>
</dbReference>
<accession>A0A8C6H443</accession>
<dbReference type="Pfam" id="PF00572">
    <property type="entry name" value="Ribosomal_L13"/>
    <property type="match status" value="1"/>
</dbReference>
<dbReference type="Ensembl" id="ENSMSIT00000020742.1">
    <property type="protein sequence ID" value="ENSMSIP00000016350.1"/>
    <property type="gene ID" value="ENSMSIG00000014060.1"/>
</dbReference>
<reference evidence="4" key="2">
    <citation type="submission" date="2025-09" db="UniProtKB">
        <authorList>
            <consortium name="Ensembl"/>
        </authorList>
    </citation>
    <scope>IDENTIFICATION</scope>
</reference>
<dbReference type="GO" id="GO:0005840">
    <property type="term" value="C:ribosome"/>
    <property type="evidence" value="ECO:0007669"/>
    <property type="project" value="UniProtKB-KW"/>
</dbReference>
<comment type="similarity">
    <text evidence="1">Belongs to the universal ribosomal protein uL13 family.</text>
</comment>
<evidence type="ECO:0000313" key="5">
    <source>
        <dbReference type="Proteomes" id="UP000694415"/>
    </source>
</evidence>
<proteinExistence type="inferred from homology"/>
<keyword evidence="5" id="KW-1185">Reference proteome</keyword>
<dbReference type="GO" id="GO:1990904">
    <property type="term" value="C:ribonucleoprotein complex"/>
    <property type="evidence" value="ECO:0007669"/>
    <property type="project" value="UniProtKB-KW"/>
</dbReference>
<dbReference type="Gene3D" id="3.90.1180.10">
    <property type="entry name" value="Ribosomal protein L13"/>
    <property type="match status" value="1"/>
</dbReference>
<reference evidence="4" key="1">
    <citation type="submission" date="2025-08" db="UniProtKB">
        <authorList>
            <consortium name="Ensembl"/>
        </authorList>
    </citation>
    <scope>IDENTIFICATION</scope>
</reference>
<evidence type="ECO:0000256" key="3">
    <source>
        <dbReference type="ARBA" id="ARBA00023274"/>
    </source>
</evidence>
<protein>
    <submittedName>
        <fullName evidence="4">Uncharacterized protein</fullName>
    </submittedName>
</protein>
<dbReference type="GeneTree" id="ENSGT00990000207779"/>